<comment type="caution">
    <text evidence="7">The sequence shown here is derived from an EMBL/GenBank/DDBJ whole genome shotgun (WGS) entry which is preliminary data.</text>
</comment>
<reference evidence="7" key="1">
    <citation type="submission" date="2020-01" db="EMBL/GenBank/DDBJ databases">
        <title>Genome sequence of Kobresia littledalei, the first chromosome-level genome in the family Cyperaceae.</title>
        <authorList>
            <person name="Qu G."/>
        </authorList>
    </citation>
    <scope>NUCLEOTIDE SEQUENCE</scope>
    <source>
        <strain evidence="7">C.B.Clarke</strain>
        <tissue evidence="7">Leaf</tissue>
    </source>
</reference>
<protein>
    <submittedName>
        <fullName evidence="7">Protein FLX-like 1</fullName>
    </submittedName>
</protein>
<feature type="compositionally biased region" description="Polar residues" evidence="6">
    <location>
        <begin position="290"/>
        <end position="301"/>
    </location>
</feature>
<evidence type="ECO:0000256" key="1">
    <source>
        <dbReference type="ARBA" id="ARBA00005405"/>
    </source>
</evidence>
<evidence type="ECO:0000256" key="3">
    <source>
        <dbReference type="ARBA" id="ARBA00022782"/>
    </source>
</evidence>
<feature type="compositionally biased region" description="Low complexity" evidence="6">
    <location>
        <begin position="241"/>
        <end position="255"/>
    </location>
</feature>
<keyword evidence="8" id="KW-1185">Reference proteome</keyword>
<dbReference type="InterPro" id="IPR040353">
    <property type="entry name" value="FLX/FLX-like"/>
</dbReference>
<dbReference type="PANTHER" id="PTHR33405">
    <property type="entry name" value="PROTEIN FLX-LIKE 2"/>
    <property type="match status" value="1"/>
</dbReference>
<proteinExistence type="inferred from homology"/>
<evidence type="ECO:0000256" key="6">
    <source>
        <dbReference type="SAM" id="MobiDB-lite"/>
    </source>
</evidence>
<dbReference type="GO" id="GO:0030154">
    <property type="term" value="P:cell differentiation"/>
    <property type="evidence" value="ECO:0007669"/>
    <property type="project" value="UniProtKB-KW"/>
</dbReference>
<keyword evidence="5" id="KW-0287">Flowering</keyword>
<dbReference type="GO" id="GO:0009908">
    <property type="term" value="P:flower development"/>
    <property type="evidence" value="ECO:0007669"/>
    <property type="project" value="UniProtKB-KW"/>
</dbReference>
<evidence type="ECO:0000256" key="4">
    <source>
        <dbReference type="ARBA" id="ARBA00023054"/>
    </source>
</evidence>
<evidence type="ECO:0000313" key="8">
    <source>
        <dbReference type="Proteomes" id="UP000623129"/>
    </source>
</evidence>
<dbReference type="Proteomes" id="UP000623129">
    <property type="component" value="Unassembled WGS sequence"/>
</dbReference>
<dbReference type="EMBL" id="SWLB01000005">
    <property type="protein sequence ID" value="KAF3338383.1"/>
    <property type="molecule type" value="Genomic_DNA"/>
</dbReference>
<keyword evidence="3" id="KW-0221">Differentiation</keyword>
<feature type="region of interest" description="Disordered" evidence="6">
    <location>
        <begin position="1"/>
        <end position="56"/>
    </location>
</feature>
<evidence type="ECO:0000313" key="7">
    <source>
        <dbReference type="EMBL" id="KAF3338383.1"/>
    </source>
</evidence>
<accession>A0A833VWJ0</accession>
<name>A0A833VWJ0_9POAL</name>
<dbReference type="OrthoDB" id="1928946at2759"/>
<evidence type="ECO:0000256" key="2">
    <source>
        <dbReference type="ARBA" id="ARBA00022473"/>
    </source>
</evidence>
<feature type="region of interest" description="Disordered" evidence="6">
    <location>
        <begin position="237"/>
        <end position="301"/>
    </location>
</feature>
<comment type="similarity">
    <text evidence="1">Belongs to the FLX family.</text>
</comment>
<sequence>MAARRGPHVIDLRDQRPLLGRGPPPPTTHPDDPLLRRRHHQLPPSRGAPPPSPAVSALEDRLSAIDREIQALLLDNQRLGAVHVALRQELHQSQQDLRVAAVSASRAREAKEAELREVVDRSRHAEAAARRVEAMRSEIARVGEDVRRLSMLRDEMVQRLVGMRGELGRMRAENGQLDIVAKEINTMQHELQKGRAAIEFEKKAHADNEAHSKQMESSMASMMREIDKLRDELANTEKRAQAAAAANPGYPGAFGNPPPEAGAYGSYPDPYRQVQSMPDGTAQYAPVTGTHYNTQQTPAQR</sequence>
<organism evidence="7 8">
    <name type="scientific">Carex littledalei</name>
    <dbReference type="NCBI Taxonomy" id="544730"/>
    <lineage>
        <taxon>Eukaryota</taxon>
        <taxon>Viridiplantae</taxon>
        <taxon>Streptophyta</taxon>
        <taxon>Embryophyta</taxon>
        <taxon>Tracheophyta</taxon>
        <taxon>Spermatophyta</taxon>
        <taxon>Magnoliopsida</taxon>
        <taxon>Liliopsida</taxon>
        <taxon>Poales</taxon>
        <taxon>Cyperaceae</taxon>
        <taxon>Cyperoideae</taxon>
        <taxon>Cariceae</taxon>
        <taxon>Carex</taxon>
        <taxon>Carex subgen. Euthyceras</taxon>
    </lineage>
</organism>
<gene>
    <name evidence="7" type="ORF">FCM35_KLT17220</name>
</gene>
<evidence type="ECO:0000256" key="5">
    <source>
        <dbReference type="ARBA" id="ARBA00023089"/>
    </source>
</evidence>
<keyword evidence="4" id="KW-0175">Coiled coil</keyword>
<dbReference type="PANTHER" id="PTHR33405:SF17">
    <property type="entry name" value="PROTEIN FLC EXPRESSOR"/>
    <property type="match status" value="1"/>
</dbReference>
<keyword evidence="2" id="KW-0217">Developmental protein</keyword>
<dbReference type="AlphaFoldDB" id="A0A833VWJ0"/>